<reference evidence="2" key="1">
    <citation type="journal article" date="2014" name="Front. Microbiol.">
        <title>High frequency of phylogenetically diverse reductive dehalogenase-homologous genes in deep subseafloor sedimentary metagenomes.</title>
        <authorList>
            <person name="Kawai M."/>
            <person name="Futagami T."/>
            <person name="Toyoda A."/>
            <person name="Takaki Y."/>
            <person name="Nishi S."/>
            <person name="Hori S."/>
            <person name="Arai W."/>
            <person name="Tsubouchi T."/>
            <person name="Morono Y."/>
            <person name="Uchiyama I."/>
            <person name="Ito T."/>
            <person name="Fujiyama A."/>
            <person name="Inagaki F."/>
            <person name="Takami H."/>
        </authorList>
    </citation>
    <scope>NUCLEOTIDE SEQUENCE</scope>
    <source>
        <strain evidence="2">Expedition CK06-06</strain>
    </source>
</reference>
<name>X1AR23_9ZZZZ</name>
<dbReference type="InterPro" id="IPR037257">
    <property type="entry name" value="T2SS_E_N_sf"/>
</dbReference>
<evidence type="ECO:0000313" key="2">
    <source>
        <dbReference type="EMBL" id="GAG62321.1"/>
    </source>
</evidence>
<dbReference type="Gene3D" id="1.25.40.10">
    <property type="entry name" value="Tetratricopeptide repeat domain"/>
    <property type="match status" value="1"/>
</dbReference>
<dbReference type="SUPFAM" id="SSF48452">
    <property type="entry name" value="TPR-like"/>
    <property type="match status" value="1"/>
</dbReference>
<dbReference type="PANTHER" id="PTHR30258">
    <property type="entry name" value="TYPE II SECRETION SYSTEM PROTEIN GSPE-RELATED"/>
    <property type="match status" value="1"/>
</dbReference>
<dbReference type="Gene3D" id="3.30.300.160">
    <property type="entry name" value="Type II secretion system, protein E, N-terminal domain"/>
    <property type="match status" value="1"/>
</dbReference>
<organism evidence="2">
    <name type="scientific">marine sediment metagenome</name>
    <dbReference type="NCBI Taxonomy" id="412755"/>
    <lineage>
        <taxon>unclassified sequences</taxon>
        <taxon>metagenomes</taxon>
        <taxon>ecological metagenomes</taxon>
    </lineage>
</organism>
<feature type="non-terminal residue" evidence="2">
    <location>
        <position position="383"/>
    </location>
</feature>
<dbReference type="GO" id="GO:0005886">
    <property type="term" value="C:plasma membrane"/>
    <property type="evidence" value="ECO:0007669"/>
    <property type="project" value="TreeGrafter"/>
</dbReference>
<dbReference type="InterPro" id="IPR007831">
    <property type="entry name" value="T2SS_GspE_N"/>
</dbReference>
<dbReference type="InterPro" id="IPR011990">
    <property type="entry name" value="TPR-like_helical_dom_sf"/>
</dbReference>
<dbReference type="Pfam" id="PF05157">
    <property type="entry name" value="MshEN"/>
    <property type="match status" value="1"/>
</dbReference>
<sequence>AENQGLTAEDISIFRKNLSLHDDVPTILDGASALKELGLLEEATVEYEKLLQFDFEKSDYSKLDYSPAQIVVDYLTCLLQTKQARQVVKKAHKVIYQHNLNDKETAQIQFWLGCEMEKSDQRDQALELFETAVKIDPNNAEIVNKLEALQSGISTGSKYDYLLGNKMVTTHQLKEALAISKKIGKSVEFVLTDRFKVEKDEVGQSLSLFYGTPFRRFDPEATVPFELTNKLKKSFLLYYIWVPLSWDKAGVEILVDDPTDLRKTDHIKALMPNQKIHFAVGFKEDIEKFINHFFDPKVESLTGHVFEDLDDIIPDISFEEEEEIEEDVKGLDESSSQVVKFVDQVLVTAFRNQASDIHIEPSIITRKTTIRFRTDGVCHEYIQ</sequence>
<feature type="domain" description="Type II secretion system protein GspE N-terminal" evidence="1">
    <location>
        <begin position="210"/>
        <end position="297"/>
    </location>
</feature>
<gene>
    <name evidence="2" type="ORF">S01H4_20207</name>
</gene>
<dbReference type="InterPro" id="IPR019734">
    <property type="entry name" value="TPR_rpt"/>
</dbReference>
<proteinExistence type="predicted"/>
<dbReference type="EMBL" id="BART01009065">
    <property type="protein sequence ID" value="GAG62321.1"/>
    <property type="molecule type" value="Genomic_DNA"/>
</dbReference>
<dbReference type="Gene3D" id="3.30.450.90">
    <property type="match status" value="1"/>
</dbReference>
<evidence type="ECO:0000259" key="1">
    <source>
        <dbReference type="Pfam" id="PF05157"/>
    </source>
</evidence>
<dbReference type="AlphaFoldDB" id="X1AR23"/>
<dbReference type="PROSITE" id="PS50005">
    <property type="entry name" value="TPR"/>
    <property type="match status" value="1"/>
</dbReference>
<dbReference type="SUPFAM" id="SSF160246">
    <property type="entry name" value="EspE N-terminal domain-like"/>
    <property type="match status" value="1"/>
</dbReference>
<dbReference type="GO" id="GO:0016887">
    <property type="term" value="F:ATP hydrolysis activity"/>
    <property type="evidence" value="ECO:0007669"/>
    <property type="project" value="TreeGrafter"/>
</dbReference>
<feature type="non-terminal residue" evidence="2">
    <location>
        <position position="1"/>
    </location>
</feature>
<accession>X1AR23</accession>
<dbReference type="PANTHER" id="PTHR30258:SF3">
    <property type="entry name" value="SLL1921 PROTEIN"/>
    <property type="match status" value="1"/>
</dbReference>
<comment type="caution">
    <text evidence="2">The sequence shown here is derived from an EMBL/GenBank/DDBJ whole genome shotgun (WGS) entry which is preliminary data.</text>
</comment>
<protein>
    <recommendedName>
        <fullName evidence="1">Type II secretion system protein GspE N-terminal domain-containing protein</fullName>
    </recommendedName>
</protein>